<dbReference type="Gene3D" id="1.25.40.20">
    <property type="entry name" value="Ankyrin repeat-containing domain"/>
    <property type="match status" value="1"/>
</dbReference>
<evidence type="ECO:0000313" key="3">
    <source>
        <dbReference type="Proteomes" id="UP000095751"/>
    </source>
</evidence>
<evidence type="ECO:0000313" key="2">
    <source>
        <dbReference type="EMBL" id="OEU20151.1"/>
    </source>
</evidence>
<organism evidence="2 3">
    <name type="scientific">Fragilariopsis cylindrus CCMP1102</name>
    <dbReference type="NCBI Taxonomy" id="635003"/>
    <lineage>
        <taxon>Eukaryota</taxon>
        <taxon>Sar</taxon>
        <taxon>Stramenopiles</taxon>
        <taxon>Ochrophyta</taxon>
        <taxon>Bacillariophyta</taxon>
        <taxon>Bacillariophyceae</taxon>
        <taxon>Bacillariophycidae</taxon>
        <taxon>Bacillariales</taxon>
        <taxon>Bacillariaceae</taxon>
        <taxon>Fragilariopsis</taxon>
    </lineage>
</organism>
<protein>
    <submittedName>
        <fullName evidence="2">Uncharacterized protein</fullName>
    </submittedName>
</protein>
<dbReference type="Pfam" id="PF12796">
    <property type="entry name" value="Ank_2"/>
    <property type="match status" value="1"/>
</dbReference>
<dbReference type="OrthoDB" id="366390at2759"/>
<dbReference type="EMBL" id="KV784355">
    <property type="protein sequence ID" value="OEU20151.1"/>
    <property type="molecule type" value="Genomic_DNA"/>
</dbReference>
<dbReference type="KEGG" id="fcy:FRACYDRAFT_236221"/>
<gene>
    <name evidence="2" type="ORF">FRACYDRAFT_236221</name>
</gene>
<dbReference type="InParanoid" id="A0A1E7FPR6"/>
<evidence type="ECO:0000256" key="1">
    <source>
        <dbReference type="SAM" id="MobiDB-lite"/>
    </source>
</evidence>
<dbReference type="AlphaFoldDB" id="A0A1E7FPR6"/>
<reference evidence="2 3" key="1">
    <citation type="submission" date="2016-09" db="EMBL/GenBank/DDBJ databases">
        <title>Extensive genetic diversity and differential bi-allelic expression allows diatom success in the polar Southern Ocean.</title>
        <authorList>
            <consortium name="DOE Joint Genome Institute"/>
            <person name="Mock T."/>
            <person name="Otillar R.P."/>
            <person name="Strauss J."/>
            <person name="Dupont C."/>
            <person name="Frickenhaus S."/>
            <person name="Maumus F."/>
            <person name="Mcmullan M."/>
            <person name="Sanges R."/>
            <person name="Schmutz J."/>
            <person name="Toseland A."/>
            <person name="Valas R."/>
            <person name="Veluchamy A."/>
            <person name="Ward B.J."/>
            <person name="Allen A."/>
            <person name="Barry K."/>
            <person name="Falciatore A."/>
            <person name="Ferrante M."/>
            <person name="Fortunato A.E."/>
            <person name="Gloeckner G."/>
            <person name="Gruber A."/>
            <person name="Hipkin R."/>
            <person name="Janech M."/>
            <person name="Kroth P."/>
            <person name="Leese F."/>
            <person name="Lindquist E."/>
            <person name="Lyon B.R."/>
            <person name="Martin J."/>
            <person name="Mayer C."/>
            <person name="Parker M."/>
            <person name="Quesneville H."/>
            <person name="Raymond J."/>
            <person name="Uhlig C."/>
            <person name="Valentin K.U."/>
            <person name="Worden A.Z."/>
            <person name="Armbrust E.V."/>
            <person name="Bowler C."/>
            <person name="Green B."/>
            <person name="Moulton V."/>
            <person name="Van Oosterhout C."/>
            <person name="Grigoriev I."/>
        </authorList>
    </citation>
    <scope>NUCLEOTIDE SEQUENCE [LARGE SCALE GENOMIC DNA]</scope>
    <source>
        <strain evidence="2 3">CCMP1102</strain>
    </source>
</reference>
<feature type="compositionally biased region" description="Polar residues" evidence="1">
    <location>
        <begin position="1"/>
        <end position="14"/>
    </location>
</feature>
<feature type="region of interest" description="Disordered" evidence="1">
    <location>
        <begin position="1"/>
        <end position="25"/>
    </location>
</feature>
<dbReference type="Proteomes" id="UP000095751">
    <property type="component" value="Unassembled WGS sequence"/>
</dbReference>
<sequence>MSYISLSPGSLSAERQTKKRRKLSSIDVGGPIEDTNTAIQKLTNAHFNLERYYKDINDEHNLKNFSWEVTPMIYFCLKGDLKMCRYLFVNGADCRKGSDDGIWFPMLAAASKKHLHVCKWLYEHGARDDIRRATNVGVRTPLWDTVNFSFGASTSTSQWLILNGALCQKDSDTIDDTRMRRDLNPNDKGGPDKRPQLLLWAQETAQLHSTFLIFLGGTISAAPAQESSPLQIFNGKSGIMELIGDYAGVERRASKLRMLRQLADLLSAFLEDTIWDINLKYI</sequence>
<dbReference type="SUPFAM" id="SSF48403">
    <property type="entry name" value="Ankyrin repeat"/>
    <property type="match status" value="1"/>
</dbReference>
<name>A0A1E7FPR6_9STRA</name>
<proteinExistence type="predicted"/>
<dbReference type="InterPro" id="IPR002110">
    <property type="entry name" value="Ankyrin_rpt"/>
</dbReference>
<accession>A0A1E7FPR6</accession>
<keyword evidence="3" id="KW-1185">Reference proteome</keyword>
<dbReference type="InterPro" id="IPR036770">
    <property type="entry name" value="Ankyrin_rpt-contain_sf"/>
</dbReference>